<evidence type="ECO:0000313" key="3">
    <source>
        <dbReference type="Proteomes" id="UP000789375"/>
    </source>
</evidence>
<organism evidence="2 3">
    <name type="scientific">Funneliformis mosseae</name>
    <name type="common">Endomycorrhizal fungus</name>
    <name type="synonym">Glomus mosseae</name>
    <dbReference type="NCBI Taxonomy" id="27381"/>
    <lineage>
        <taxon>Eukaryota</taxon>
        <taxon>Fungi</taxon>
        <taxon>Fungi incertae sedis</taxon>
        <taxon>Mucoromycota</taxon>
        <taxon>Glomeromycotina</taxon>
        <taxon>Glomeromycetes</taxon>
        <taxon>Glomerales</taxon>
        <taxon>Glomeraceae</taxon>
        <taxon>Funneliformis</taxon>
    </lineage>
</organism>
<feature type="signal peptide" evidence="1">
    <location>
        <begin position="1"/>
        <end position="22"/>
    </location>
</feature>
<dbReference type="EMBL" id="CAJVPP010000222">
    <property type="protein sequence ID" value="CAG8457691.1"/>
    <property type="molecule type" value="Genomic_DNA"/>
</dbReference>
<feature type="chain" id="PRO_5040118314" evidence="1">
    <location>
        <begin position="23"/>
        <end position="194"/>
    </location>
</feature>
<dbReference type="Proteomes" id="UP000789375">
    <property type="component" value="Unassembled WGS sequence"/>
</dbReference>
<comment type="caution">
    <text evidence="2">The sequence shown here is derived from an EMBL/GenBank/DDBJ whole genome shotgun (WGS) entry which is preliminary data.</text>
</comment>
<sequence>MVGVLSLAFTVVLFAFIAFTTAISIKDESIKLEKRNSCSSNSKRNLLDKRNEDKSCPCTIAESIFYTEFRGFTFYSQDECGSTTIAGMFSRGFETLDSTYNITFEIVDSCNRTLYDLTEGLNVQINDDGSTDPYLHTFDEITLDCFEDGILFPQVGKYSKRTCGSNQRRDGDNSMVVKQNNDIKTSAKVKSIPR</sequence>
<evidence type="ECO:0000313" key="2">
    <source>
        <dbReference type="EMBL" id="CAG8457691.1"/>
    </source>
</evidence>
<keyword evidence="1" id="KW-0732">Signal</keyword>
<accession>A0A9N8YZA2</accession>
<keyword evidence="3" id="KW-1185">Reference proteome</keyword>
<name>A0A9N8YZA2_FUNMO</name>
<gene>
    <name evidence="2" type="ORF">FMOSSE_LOCUS1875</name>
</gene>
<proteinExistence type="predicted"/>
<dbReference type="AlphaFoldDB" id="A0A9N8YZA2"/>
<reference evidence="2" key="1">
    <citation type="submission" date="2021-06" db="EMBL/GenBank/DDBJ databases">
        <authorList>
            <person name="Kallberg Y."/>
            <person name="Tangrot J."/>
            <person name="Rosling A."/>
        </authorList>
    </citation>
    <scope>NUCLEOTIDE SEQUENCE</scope>
    <source>
        <strain evidence="2">87-6 pot B 2015</strain>
    </source>
</reference>
<protein>
    <submittedName>
        <fullName evidence="2">3630_t:CDS:1</fullName>
    </submittedName>
</protein>
<evidence type="ECO:0000256" key="1">
    <source>
        <dbReference type="SAM" id="SignalP"/>
    </source>
</evidence>